<sequence length="403" mass="47219">MSHHKLATDRISGLPDEILCHILSFIPTKQAIFTSILSKRWIHLWRHVPALYFINKKLNSSQDIHHFNQFVKAVLHSRDNSLSSHSINTFFLDIQYDVSKLLYYDNPSSITNINNWVNLAVQSKIKYLYLYLHARLKCETIPPKLPASILSCTTLVVLNLSWFYVDKVSPFPLRFPSLKTLDLKDMNFDKCQDFMLLLDGCPVLEDLQLSYIHFIQSFRHFDFEQFENSSLRKLKRAHITDCYFHFPMKALANVEFLRIELWKGYLPDGFPTFHNLTHLAVNYDCNLAVQVLQHCPKLRNLELYPKLKYAWRDEYITKDDEELVPICLSSSLTTCTIRDFVSTTLESLIMLATFIMKKARVLKTMTIWSNRKRFSEIESKLSSFPRASATCQLSFQFINLYDT</sequence>
<keyword evidence="2" id="KW-1185">Reference proteome</keyword>
<evidence type="ECO:0000313" key="2">
    <source>
        <dbReference type="Proteomes" id="UP001177021"/>
    </source>
</evidence>
<dbReference type="Proteomes" id="UP001177021">
    <property type="component" value="Unassembled WGS sequence"/>
</dbReference>
<protein>
    <submittedName>
        <fullName evidence="1">Uncharacterized protein</fullName>
    </submittedName>
</protein>
<name>A0ACB0JZZ3_TRIPR</name>
<proteinExistence type="predicted"/>
<dbReference type="EMBL" id="CASHSV030000109">
    <property type="protein sequence ID" value="CAJ2649157.1"/>
    <property type="molecule type" value="Genomic_DNA"/>
</dbReference>
<organism evidence="1 2">
    <name type="scientific">Trifolium pratense</name>
    <name type="common">Red clover</name>
    <dbReference type="NCBI Taxonomy" id="57577"/>
    <lineage>
        <taxon>Eukaryota</taxon>
        <taxon>Viridiplantae</taxon>
        <taxon>Streptophyta</taxon>
        <taxon>Embryophyta</taxon>
        <taxon>Tracheophyta</taxon>
        <taxon>Spermatophyta</taxon>
        <taxon>Magnoliopsida</taxon>
        <taxon>eudicotyledons</taxon>
        <taxon>Gunneridae</taxon>
        <taxon>Pentapetalae</taxon>
        <taxon>rosids</taxon>
        <taxon>fabids</taxon>
        <taxon>Fabales</taxon>
        <taxon>Fabaceae</taxon>
        <taxon>Papilionoideae</taxon>
        <taxon>50 kb inversion clade</taxon>
        <taxon>NPAAA clade</taxon>
        <taxon>Hologalegina</taxon>
        <taxon>IRL clade</taxon>
        <taxon>Trifolieae</taxon>
        <taxon>Trifolium</taxon>
    </lineage>
</organism>
<evidence type="ECO:0000313" key="1">
    <source>
        <dbReference type="EMBL" id="CAJ2649157.1"/>
    </source>
</evidence>
<reference evidence="1" key="1">
    <citation type="submission" date="2023-10" db="EMBL/GenBank/DDBJ databases">
        <authorList>
            <person name="Rodriguez Cubillos JULIANA M."/>
            <person name="De Vega J."/>
        </authorList>
    </citation>
    <scope>NUCLEOTIDE SEQUENCE</scope>
</reference>
<gene>
    <name evidence="1" type="ORF">MILVUS5_LOCUS17346</name>
</gene>
<comment type="caution">
    <text evidence="1">The sequence shown here is derived from an EMBL/GenBank/DDBJ whole genome shotgun (WGS) entry which is preliminary data.</text>
</comment>
<accession>A0ACB0JZZ3</accession>